<proteinExistence type="predicted"/>
<keyword evidence="3" id="KW-1185">Reference proteome</keyword>
<evidence type="ECO:0000256" key="1">
    <source>
        <dbReference type="SAM" id="MobiDB-lite"/>
    </source>
</evidence>
<comment type="caution">
    <text evidence="2">The sequence shown here is derived from an EMBL/GenBank/DDBJ whole genome shotgun (WGS) entry which is preliminary data.</text>
</comment>
<dbReference type="OrthoDB" id="10421222at2759"/>
<dbReference type="Proteomes" id="UP001142489">
    <property type="component" value="Unassembled WGS sequence"/>
</dbReference>
<feature type="compositionally biased region" description="Basic and acidic residues" evidence="1">
    <location>
        <begin position="59"/>
        <end position="69"/>
    </location>
</feature>
<evidence type="ECO:0000313" key="3">
    <source>
        <dbReference type="Proteomes" id="UP001142489"/>
    </source>
</evidence>
<dbReference type="AlphaFoldDB" id="A0A9Q0X944"/>
<gene>
    <name evidence="2" type="ORF">JRQ81_010768</name>
</gene>
<organism evidence="2 3">
    <name type="scientific">Phrynocephalus forsythii</name>
    <dbReference type="NCBI Taxonomy" id="171643"/>
    <lineage>
        <taxon>Eukaryota</taxon>
        <taxon>Metazoa</taxon>
        <taxon>Chordata</taxon>
        <taxon>Craniata</taxon>
        <taxon>Vertebrata</taxon>
        <taxon>Euteleostomi</taxon>
        <taxon>Lepidosauria</taxon>
        <taxon>Squamata</taxon>
        <taxon>Bifurcata</taxon>
        <taxon>Unidentata</taxon>
        <taxon>Episquamata</taxon>
        <taxon>Toxicofera</taxon>
        <taxon>Iguania</taxon>
        <taxon>Acrodonta</taxon>
        <taxon>Agamidae</taxon>
        <taxon>Agaminae</taxon>
        <taxon>Phrynocephalus</taxon>
    </lineage>
</organism>
<dbReference type="EMBL" id="JAPFRF010000022">
    <property type="protein sequence ID" value="KAJ7305009.1"/>
    <property type="molecule type" value="Genomic_DNA"/>
</dbReference>
<reference evidence="2" key="1">
    <citation type="journal article" date="2023" name="DNA Res.">
        <title>Chromosome-level genome assembly of Phrynocephalus forsythii using third-generation DNA sequencing and Hi-C analysis.</title>
        <authorList>
            <person name="Qi Y."/>
            <person name="Zhao W."/>
            <person name="Zhao Y."/>
            <person name="Niu C."/>
            <person name="Cao S."/>
            <person name="Zhang Y."/>
        </authorList>
    </citation>
    <scope>NUCLEOTIDE SEQUENCE</scope>
    <source>
        <tissue evidence="2">Muscle</tissue>
    </source>
</reference>
<evidence type="ECO:0000313" key="2">
    <source>
        <dbReference type="EMBL" id="KAJ7305009.1"/>
    </source>
</evidence>
<feature type="region of interest" description="Disordered" evidence="1">
    <location>
        <begin position="24"/>
        <end position="106"/>
    </location>
</feature>
<accession>A0A9Q0X944</accession>
<sequence>MGVEQSIQSSDVFPDLKGYRIKLTGISDVQPDGEASAAGAERATEEVFVEDELQGFPSKLEKPEVESMKEASSGEAQGTNENDSGEEKLGQTYQQQDKSDGVSVLKEISKGQILGENNQDGDWPVSVPKNVMDSVEESKMTSEIHAASSYTGDNTEGTEFQPRVLTTSGKNQCAEQACELDVGGQSFECTMAQQAAFDAHEKPPILIVECEPHLKSEIPSAAEETMNFTEVDLTTPVPGALLASPPLVSREWTSLQPSAKPQPEISMTKEPSSIKEFDKAFPGKPGLEKAEAPKVANSGAGLLSKEGAQLSTELRVTPVAHQEEVVTENTEQTQACLGEVGSPVCVEKLTDTPNEQDILLRPLISGKKKRFCCTVL</sequence>
<name>A0A9Q0X944_9SAUR</name>
<protein>
    <submittedName>
        <fullName evidence="2">Uncharacterized protein</fullName>
    </submittedName>
</protein>